<dbReference type="RefSeq" id="WP_125424205.1">
    <property type="nucleotide sequence ID" value="NZ_RWIT01000020.1"/>
</dbReference>
<dbReference type="NCBIfam" id="NF003950">
    <property type="entry name" value="PRK05450.1-3"/>
    <property type="match status" value="1"/>
</dbReference>
<sequence>MLAIGIIPARFASTRLPGKPLVDLAGRSMIERVVRQAQQSSLSRVVVATDDPRILDHVRGFGGEAVLTHPDHPSGTDRVRDAYEQLQVQADCIVNIQGDEPFIHPAQIDALVQLFATPEPPQLATLVKSVVSEEELFSPHLPKVVLNARAEALYFSRHPLPYQRQHPQAEWLRHHRYLRHIGLYAYRPDVLHAITQLPPSPLELAESLEQLRWLEAGYRIQTAETELETIGIDTPEDVERALRHLCEIEGKK</sequence>
<dbReference type="SUPFAM" id="SSF53448">
    <property type="entry name" value="Nucleotide-diphospho-sugar transferases"/>
    <property type="match status" value="1"/>
</dbReference>
<dbReference type="GO" id="GO:0008690">
    <property type="term" value="F:3-deoxy-manno-octulosonate cytidylyltransferase activity"/>
    <property type="evidence" value="ECO:0007669"/>
    <property type="project" value="UniProtKB-UniRule"/>
</dbReference>
<dbReference type="PANTHER" id="PTHR42866">
    <property type="entry name" value="3-DEOXY-MANNO-OCTULOSONATE CYTIDYLYLTRANSFERASE"/>
    <property type="match status" value="1"/>
</dbReference>
<keyword evidence="2 5" id="KW-0808">Transferase</keyword>
<dbReference type="FunFam" id="3.90.550.10:FF:000011">
    <property type="entry name" value="3-deoxy-manno-octulosonate cytidylyltransferase"/>
    <property type="match status" value="1"/>
</dbReference>
<comment type="caution">
    <text evidence="6">The sequence shown here is derived from an EMBL/GenBank/DDBJ whole genome shotgun (WGS) entry which is preliminary data.</text>
</comment>
<protein>
    <recommendedName>
        <fullName evidence="5">3-deoxy-manno-octulosonate cytidylyltransferase</fullName>
        <ecNumber evidence="5">2.7.7.38</ecNumber>
    </recommendedName>
    <alternativeName>
        <fullName evidence="5">CMP-2-keto-3-deoxyoctulosonic acid synthase</fullName>
        <shortName evidence="5">CKS</shortName>
        <shortName evidence="5">CMP-KDO synthase</shortName>
    </alternativeName>
</protein>
<proteinExistence type="inferred from homology"/>
<dbReference type="AlphaFoldDB" id="A0A3R9MJR7"/>
<dbReference type="PANTHER" id="PTHR42866:SF2">
    <property type="entry name" value="3-DEOXY-MANNO-OCTULOSONATE CYTIDYLYLTRANSFERASE, MITOCHONDRIAL"/>
    <property type="match status" value="1"/>
</dbReference>
<dbReference type="CDD" id="cd02517">
    <property type="entry name" value="CMP-KDO-Synthetase"/>
    <property type="match status" value="1"/>
</dbReference>
<evidence type="ECO:0000256" key="4">
    <source>
        <dbReference type="ARBA" id="ARBA00022985"/>
    </source>
</evidence>
<dbReference type="EC" id="2.7.7.38" evidence="5"/>
<evidence type="ECO:0000256" key="1">
    <source>
        <dbReference type="ARBA" id="ARBA00004370"/>
    </source>
</evidence>
<comment type="pathway">
    <text evidence="5">Nucleotide-sugar biosynthesis; CMP-3-deoxy-D-manno-octulosonate biosynthesis; CMP-3-deoxy-D-manno-octulosonate from 3-deoxy-D-manno-octulosonate and CTP: step 1/1.</text>
</comment>
<organism evidence="6 7">
    <name type="scientific">Hymenobacter rigui</name>
    <dbReference type="NCBI Taxonomy" id="334424"/>
    <lineage>
        <taxon>Bacteria</taxon>
        <taxon>Pseudomonadati</taxon>
        <taxon>Bacteroidota</taxon>
        <taxon>Cytophagia</taxon>
        <taxon>Cytophagales</taxon>
        <taxon>Hymenobacteraceae</taxon>
        <taxon>Hymenobacter</taxon>
    </lineage>
</organism>
<dbReference type="InterPro" id="IPR003329">
    <property type="entry name" value="Cytidylyl_trans"/>
</dbReference>
<dbReference type="OrthoDB" id="9815559at2"/>
<dbReference type="Proteomes" id="UP000273500">
    <property type="component" value="Unassembled WGS sequence"/>
</dbReference>
<dbReference type="Pfam" id="PF02348">
    <property type="entry name" value="CTP_transf_3"/>
    <property type="match status" value="1"/>
</dbReference>
<dbReference type="Gene3D" id="3.90.550.10">
    <property type="entry name" value="Spore Coat Polysaccharide Biosynthesis Protein SpsA, Chain A"/>
    <property type="match status" value="1"/>
</dbReference>
<dbReference type="NCBIfam" id="NF003952">
    <property type="entry name" value="PRK05450.1-5"/>
    <property type="match status" value="1"/>
</dbReference>
<name>A0A3R9MJR7_9BACT</name>
<keyword evidence="3 5" id="KW-0548">Nucleotidyltransferase</keyword>
<evidence type="ECO:0000256" key="3">
    <source>
        <dbReference type="ARBA" id="ARBA00022695"/>
    </source>
</evidence>
<dbReference type="UniPathway" id="UPA00358">
    <property type="reaction ID" value="UER00476"/>
</dbReference>
<dbReference type="HAMAP" id="MF_00057">
    <property type="entry name" value="KdsB"/>
    <property type="match status" value="1"/>
</dbReference>
<comment type="function">
    <text evidence="5">Activates KDO (a required 8-carbon sugar) for incorporation into bacterial lipopolysaccharide in Gram-negative bacteria.</text>
</comment>
<reference evidence="6 7" key="1">
    <citation type="submission" date="2018-12" db="EMBL/GenBank/DDBJ databases">
        <authorList>
            <person name="Feng G."/>
            <person name="Zhu H."/>
        </authorList>
    </citation>
    <scope>NUCLEOTIDE SEQUENCE [LARGE SCALE GENOMIC DNA]</scope>
    <source>
        <strain evidence="6 7">KCTC 12533</strain>
    </source>
</reference>
<evidence type="ECO:0000256" key="2">
    <source>
        <dbReference type="ARBA" id="ARBA00022679"/>
    </source>
</evidence>
<comment type="catalytic activity">
    <reaction evidence="5">
        <text>3-deoxy-alpha-D-manno-oct-2-ulosonate + CTP = CMP-3-deoxy-beta-D-manno-octulosonate + diphosphate</text>
        <dbReference type="Rhea" id="RHEA:23448"/>
        <dbReference type="ChEBI" id="CHEBI:33019"/>
        <dbReference type="ChEBI" id="CHEBI:37563"/>
        <dbReference type="ChEBI" id="CHEBI:85986"/>
        <dbReference type="ChEBI" id="CHEBI:85987"/>
        <dbReference type="EC" id="2.7.7.38"/>
    </reaction>
</comment>
<dbReference type="GO" id="GO:0016020">
    <property type="term" value="C:membrane"/>
    <property type="evidence" value="ECO:0007669"/>
    <property type="project" value="UniProtKB-SubCell"/>
</dbReference>
<evidence type="ECO:0000313" key="7">
    <source>
        <dbReference type="Proteomes" id="UP000273500"/>
    </source>
</evidence>
<dbReference type="NCBIfam" id="TIGR00466">
    <property type="entry name" value="kdsB"/>
    <property type="match status" value="1"/>
</dbReference>
<dbReference type="EMBL" id="RWIT01000020">
    <property type="protein sequence ID" value="RSK43911.1"/>
    <property type="molecule type" value="Genomic_DNA"/>
</dbReference>
<dbReference type="InterPro" id="IPR004528">
    <property type="entry name" value="KdsB"/>
</dbReference>
<comment type="similarity">
    <text evidence="5">Belongs to the KdsB family.</text>
</comment>
<dbReference type="NCBIfam" id="NF009905">
    <property type="entry name" value="PRK13368.1"/>
    <property type="match status" value="1"/>
</dbReference>
<accession>A0A3R9MJR7</accession>
<dbReference type="InterPro" id="IPR029044">
    <property type="entry name" value="Nucleotide-diphossugar_trans"/>
</dbReference>
<evidence type="ECO:0000313" key="6">
    <source>
        <dbReference type="EMBL" id="RSK43911.1"/>
    </source>
</evidence>
<keyword evidence="5" id="KW-0963">Cytoplasm</keyword>
<comment type="subcellular location">
    <subcellularLocation>
        <location evidence="5">Cytoplasm</location>
    </subcellularLocation>
    <subcellularLocation>
        <location evidence="1">Membrane</location>
    </subcellularLocation>
</comment>
<dbReference type="GO" id="GO:0005829">
    <property type="term" value="C:cytosol"/>
    <property type="evidence" value="ECO:0007669"/>
    <property type="project" value="TreeGrafter"/>
</dbReference>
<keyword evidence="4 5" id="KW-0448">Lipopolysaccharide biosynthesis</keyword>
<gene>
    <name evidence="5 6" type="primary">kdsB</name>
    <name evidence="6" type="ORF">EI291_20765</name>
</gene>
<keyword evidence="7" id="KW-1185">Reference proteome</keyword>
<evidence type="ECO:0000256" key="5">
    <source>
        <dbReference type="HAMAP-Rule" id="MF_00057"/>
    </source>
</evidence>
<dbReference type="GO" id="GO:0009103">
    <property type="term" value="P:lipopolysaccharide biosynthetic process"/>
    <property type="evidence" value="ECO:0007669"/>
    <property type="project" value="UniProtKB-UniRule"/>
</dbReference>
<dbReference type="GO" id="GO:0033468">
    <property type="term" value="P:CMP-keto-3-deoxy-D-manno-octulosonic acid biosynthetic process"/>
    <property type="evidence" value="ECO:0007669"/>
    <property type="project" value="UniProtKB-UniRule"/>
</dbReference>